<feature type="transmembrane region" description="Helical" evidence="1">
    <location>
        <begin position="566"/>
        <end position="586"/>
    </location>
</feature>
<feature type="transmembrane region" description="Helical" evidence="1">
    <location>
        <begin position="270"/>
        <end position="292"/>
    </location>
</feature>
<sequence length="662" mass="70814">MALSAISMKDDLEEDASDDKRASLRAARGPLLALGATVLSCLSAEFMALSSKGGIPSFQLLFFLNLTQLLVVLVCLVIFRPKLIGDNRRQNGLLLLETFVNNIATSLVFLSFTFAAPGIAFGIIQGSMPLFTACFGFIFLKETIGLIPCCGILISATGVVIVSIGMVDQDQAVKATQVMVESILLPLAAGFMGAPDMVLIRAIQKDVSGLTMLFYIQLLGAVATLILTLTLETPVWVMSTEIAGFVAGLGLSEAVALLFLTAVLKYEKAAIAVALRTLVTPFTILLDFFILYEVPNLLKWLCRVALSATKGDLEGDASDKKALLEAAKDDLKEDASDDKKALLTAAKDDLKDDASDDKKASLTAAKDDLEEDDSKNDKRASLKAARGPLLALGATVLSCISAEFMALSSEGGIPRFQLLFLLNLTQLLVVLVCLVIFRPKLMGENRRQNGLLLLEAFINNIATSLVFLSFTFAAPGIAFGIIQGSMPLFTACFGFIFLKETIGLIPCCGILISVTGVVLVTIAMVDQAVKATLVMVESILLPLAAGFMGAPDMVLILAIQRDVSGFTMLFYIQVLGTLAALTLTLTLETPVWVMSAEIAGYVAGLGLFEAVALLFMTAVLKFEKAAIAVALRTLVTPFTILLDYFILSEVPNVLKWVVSLRA</sequence>
<feature type="transmembrane region" description="Helical" evidence="1">
    <location>
        <begin position="30"/>
        <end position="48"/>
    </location>
</feature>
<feature type="transmembrane region" description="Helical" evidence="1">
    <location>
        <begin position="627"/>
        <end position="647"/>
    </location>
</feature>
<keyword evidence="1" id="KW-0812">Transmembrane</keyword>
<feature type="transmembrane region" description="Helical" evidence="1">
    <location>
        <begin position="243"/>
        <end position="264"/>
    </location>
</feature>
<protein>
    <submittedName>
        <fullName evidence="3">SLC35G2 protein</fullName>
    </submittedName>
</protein>
<feature type="domain" description="EamA" evidence="2">
    <location>
        <begin position="387"/>
        <end position="521"/>
    </location>
</feature>
<evidence type="ECO:0000256" key="1">
    <source>
        <dbReference type="SAM" id="Phobius"/>
    </source>
</evidence>
<feature type="transmembrane region" description="Helical" evidence="1">
    <location>
        <begin position="144"/>
        <end position="166"/>
    </location>
</feature>
<keyword evidence="1" id="KW-1133">Transmembrane helix</keyword>
<feature type="transmembrane region" description="Helical" evidence="1">
    <location>
        <begin position="212"/>
        <end position="231"/>
    </location>
</feature>
<dbReference type="PANTHER" id="PTHR22911:SF137">
    <property type="entry name" value="SOLUTE CARRIER FAMILY 35 MEMBER G2-RELATED"/>
    <property type="match status" value="1"/>
</dbReference>
<keyword evidence="1" id="KW-0472">Membrane</keyword>
<reference evidence="3" key="1">
    <citation type="submission" date="2022-01" db="EMBL/GenBank/DDBJ databases">
        <authorList>
            <person name="Braso-Vives M."/>
        </authorList>
    </citation>
    <scope>NUCLEOTIDE SEQUENCE</scope>
</reference>
<feature type="transmembrane region" description="Helical" evidence="1">
    <location>
        <begin position="449"/>
        <end position="470"/>
    </location>
</feature>
<feature type="transmembrane region" description="Helical" evidence="1">
    <location>
        <begin position="504"/>
        <end position="524"/>
    </location>
</feature>
<dbReference type="EMBL" id="OV696690">
    <property type="protein sequence ID" value="CAH1266282.1"/>
    <property type="molecule type" value="Genomic_DNA"/>
</dbReference>
<feature type="transmembrane region" description="Helical" evidence="1">
    <location>
        <begin position="178"/>
        <end position="200"/>
    </location>
</feature>
<dbReference type="Proteomes" id="UP000838412">
    <property type="component" value="Chromosome 5"/>
</dbReference>
<feature type="transmembrane region" description="Helical" evidence="1">
    <location>
        <begin position="539"/>
        <end position="559"/>
    </location>
</feature>
<feature type="transmembrane region" description="Helical" evidence="1">
    <location>
        <begin position="99"/>
        <end position="124"/>
    </location>
</feature>
<dbReference type="InterPro" id="IPR037185">
    <property type="entry name" value="EmrE-like"/>
</dbReference>
<evidence type="ECO:0000313" key="4">
    <source>
        <dbReference type="Proteomes" id="UP000838412"/>
    </source>
</evidence>
<dbReference type="AlphaFoldDB" id="A0A8K0ERT4"/>
<dbReference type="GO" id="GO:0016020">
    <property type="term" value="C:membrane"/>
    <property type="evidence" value="ECO:0007669"/>
    <property type="project" value="InterPro"/>
</dbReference>
<accession>A0A8K0ERT4</accession>
<dbReference type="InterPro" id="IPR000620">
    <property type="entry name" value="EamA_dom"/>
</dbReference>
<gene>
    <name evidence="3" type="primary">SLC35G2</name>
    <name evidence="3" type="ORF">BLAG_LOCUS19932</name>
</gene>
<organism evidence="3 4">
    <name type="scientific">Branchiostoma lanceolatum</name>
    <name type="common">Common lancelet</name>
    <name type="synonym">Amphioxus lanceolatum</name>
    <dbReference type="NCBI Taxonomy" id="7740"/>
    <lineage>
        <taxon>Eukaryota</taxon>
        <taxon>Metazoa</taxon>
        <taxon>Chordata</taxon>
        <taxon>Cephalochordata</taxon>
        <taxon>Leptocardii</taxon>
        <taxon>Amphioxiformes</taxon>
        <taxon>Branchiostomatidae</taxon>
        <taxon>Branchiostoma</taxon>
    </lineage>
</organism>
<feature type="transmembrane region" description="Helical" evidence="1">
    <location>
        <begin position="476"/>
        <end position="497"/>
    </location>
</feature>
<evidence type="ECO:0000259" key="2">
    <source>
        <dbReference type="Pfam" id="PF00892"/>
    </source>
</evidence>
<dbReference type="PANTHER" id="PTHR22911">
    <property type="entry name" value="ACYL-MALONYL CONDENSING ENZYME-RELATED"/>
    <property type="match status" value="1"/>
</dbReference>
<feature type="transmembrane region" description="Helical" evidence="1">
    <location>
        <begin position="60"/>
        <end position="79"/>
    </location>
</feature>
<keyword evidence="4" id="KW-1185">Reference proteome</keyword>
<evidence type="ECO:0000313" key="3">
    <source>
        <dbReference type="EMBL" id="CAH1266282.1"/>
    </source>
</evidence>
<dbReference type="Pfam" id="PF00892">
    <property type="entry name" value="EamA"/>
    <property type="match status" value="2"/>
</dbReference>
<proteinExistence type="predicted"/>
<feature type="domain" description="EamA" evidence="2">
    <location>
        <begin position="29"/>
        <end position="163"/>
    </location>
</feature>
<feature type="transmembrane region" description="Helical" evidence="1">
    <location>
        <begin position="598"/>
        <end position="620"/>
    </location>
</feature>
<name>A0A8K0ERT4_BRALA</name>
<feature type="transmembrane region" description="Helical" evidence="1">
    <location>
        <begin position="418"/>
        <end position="437"/>
    </location>
</feature>
<dbReference type="SUPFAM" id="SSF103481">
    <property type="entry name" value="Multidrug resistance efflux transporter EmrE"/>
    <property type="match status" value="2"/>
</dbReference>